<accession>A0A6C0FAQ9</accession>
<name>A0A6C0FAQ9_9ZZZZ</name>
<evidence type="ECO:0008006" key="3">
    <source>
        <dbReference type="Google" id="ProtNLM"/>
    </source>
</evidence>
<dbReference type="EMBL" id="MN738833">
    <property type="protein sequence ID" value="QHT38758.1"/>
    <property type="molecule type" value="Genomic_DNA"/>
</dbReference>
<sequence>MTTEYITYNIKDVTDFYKQLDDNSLDGIEDDTNLCLISQQPLEEQHVTLVCGHRFNYDPLFKDVYNHKKKHYTLDTMRLRDYQIRCPYCRNIQNQLIPYCPGKDKVHGVNCLTNMNNEMYLPMKFPSMYHIHYKNYAKGYCCHDIDDIQEMINNPQHLVKCVDTTVIYNQIDERVYCKKHLKQVNDQYFKSETAAISKNILSNTSELNRLKQLEKKIQAEKNKLLTKLNTLEMTSKSLKNRKEQANMVCKKKATNKNSGQPLLENVILSSYDPNTGDSVYTLPQNELSTPSKVRPQCIAFTNSSKDSKPCKCKSVKGSVYCTRHKNIFGM</sequence>
<protein>
    <recommendedName>
        <fullName evidence="3">RING-type domain-containing protein</fullName>
    </recommendedName>
</protein>
<feature type="coiled-coil region" evidence="1">
    <location>
        <begin position="203"/>
        <end position="248"/>
    </location>
</feature>
<dbReference type="AlphaFoldDB" id="A0A6C0FAQ9"/>
<proteinExistence type="predicted"/>
<reference evidence="2" key="1">
    <citation type="journal article" date="2020" name="Nature">
        <title>Giant virus diversity and host interactions through global metagenomics.</title>
        <authorList>
            <person name="Schulz F."/>
            <person name="Roux S."/>
            <person name="Paez-Espino D."/>
            <person name="Jungbluth S."/>
            <person name="Walsh D.A."/>
            <person name="Denef V.J."/>
            <person name="McMahon K.D."/>
            <person name="Konstantinidis K.T."/>
            <person name="Eloe-Fadrosh E.A."/>
            <person name="Kyrpides N.C."/>
            <person name="Woyke T."/>
        </authorList>
    </citation>
    <scope>NUCLEOTIDE SEQUENCE</scope>
    <source>
        <strain evidence="2">GVMAG-S-ERX556106-38</strain>
    </source>
</reference>
<evidence type="ECO:0000313" key="2">
    <source>
        <dbReference type="EMBL" id="QHT38758.1"/>
    </source>
</evidence>
<evidence type="ECO:0000256" key="1">
    <source>
        <dbReference type="SAM" id="Coils"/>
    </source>
</evidence>
<keyword evidence="1" id="KW-0175">Coiled coil</keyword>
<organism evidence="2">
    <name type="scientific">viral metagenome</name>
    <dbReference type="NCBI Taxonomy" id="1070528"/>
    <lineage>
        <taxon>unclassified sequences</taxon>
        <taxon>metagenomes</taxon>
        <taxon>organismal metagenomes</taxon>
    </lineage>
</organism>